<feature type="signal peptide" evidence="2">
    <location>
        <begin position="1"/>
        <end position="22"/>
    </location>
</feature>
<dbReference type="OrthoDB" id="10020669at2"/>
<dbReference type="RefSeq" id="WP_131917675.1">
    <property type="nucleotide sequence ID" value="NZ_QQSW01000036.1"/>
</dbReference>
<protein>
    <submittedName>
        <fullName evidence="3">Putative secreted protein with PEP-CTERM sorting signal</fullName>
    </submittedName>
</protein>
<proteinExistence type="predicted"/>
<organism evidence="3 4">
    <name type="scientific">Chromatocurvus halotolerans</name>
    <dbReference type="NCBI Taxonomy" id="1132028"/>
    <lineage>
        <taxon>Bacteria</taxon>
        <taxon>Pseudomonadati</taxon>
        <taxon>Pseudomonadota</taxon>
        <taxon>Gammaproteobacteria</taxon>
        <taxon>Cellvibrionales</taxon>
        <taxon>Halieaceae</taxon>
        <taxon>Chromatocurvus</taxon>
    </lineage>
</organism>
<keyword evidence="2" id="KW-0732">Signal</keyword>
<gene>
    <name evidence="3" type="ORF">EV688_11518</name>
</gene>
<comment type="caution">
    <text evidence="3">The sequence shown here is derived from an EMBL/GenBank/DDBJ whole genome shotgun (WGS) entry which is preliminary data.</text>
</comment>
<dbReference type="Proteomes" id="UP000294980">
    <property type="component" value="Unassembled WGS sequence"/>
</dbReference>
<feature type="region of interest" description="Disordered" evidence="1">
    <location>
        <begin position="141"/>
        <end position="173"/>
    </location>
</feature>
<name>A0A4R2KM34_9GAMM</name>
<accession>A0A4R2KM34</accession>
<reference evidence="3 4" key="1">
    <citation type="submission" date="2019-03" db="EMBL/GenBank/DDBJ databases">
        <title>Genomic Encyclopedia of Type Strains, Phase IV (KMG-IV): sequencing the most valuable type-strain genomes for metagenomic binning, comparative biology and taxonomic classification.</title>
        <authorList>
            <person name="Goeker M."/>
        </authorList>
    </citation>
    <scope>NUCLEOTIDE SEQUENCE [LARGE SCALE GENOMIC DNA]</scope>
    <source>
        <strain evidence="3 4">DSM 23344</strain>
    </source>
</reference>
<evidence type="ECO:0000313" key="3">
    <source>
        <dbReference type="EMBL" id="TCO73702.1"/>
    </source>
</evidence>
<sequence length="281" mass="29136">MMKFSIRPLIPIFCAMATVAYAGSALGAAILTGDSAADGWTLIGNSRDSENVIFSRLANGSEPTDFDTYFTTFVLSASDSFNANSTDDVRGSDTGTLVTGSWMTGDRIIGLGINDASPDTQELTTAFFKLDFGGTGNWTPASTLDGNDGSASTSGGGPGSIGASTRSSGQFAPQGQTFTPALRSFAVVSGDTSDALDRRYSSLQFLVNYDALLRIDTSSITGFVSPEFGDVSKFVVNASGKGKGTDVVFSQAALFSTVPTPGTLALLLLGLVGTSIARERR</sequence>
<feature type="chain" id="PRO_5020942171" evidence="2">
    <location>
        <begin position="23"/>
        <end position="281"/>
    </location>
</feature>
<keyword evidence="4" id="KW-1185">Reference proteome</keyword>
<dbReference type="AlphaFoldDB" id="A0A4R2KM34"/>
<evidence type="ECO:0000256" key="1">
    <source>
        <dbReference type="SAM" id="MobiDB-lite"/>
    </source>
</evidence>
<evidence type="ECO:0000256" key="2">
    <source>
        <dbReference type="SAM" id="SignalP"/>
    </source>
</evidence>
<evidence type="ECO:0000313" key="4">
    <source>
        <dbReference type="Proteomes" id="UP000294980"/>
    </source>
</evidence>
<dbReference type="EMBL" id="SLWX01000015">
    <property type="protein sequence ID" value="TCO73702.1"/>
    <property type="molecule type" value="Genomic_DNA"/>
</dbReference>